<evidence type="ECO:0000256" key="1">
    <source>
        <dbReference type="ARBA" id="ARBA00022443"/>
    </source>
</evidence>
<dbReference type="PANTHER" id="PTHR14167">
    <property type="entry name" value="SH3 DOMAIN-CONTAINING"/>
    <property type="match status" value="1"/>
</dbReference>
<dbReference type="SUPFAM" id="SSF50044">
    <property type="entry name" value="SH3-domain"/>
    <property type="match status" value="3"/>
</dbReference>
<feature type="region of interest" description="Disordered" evidence="4">
    <location>
        <begin position="57"/>
        <end position="76"/>
    </location>
</feature>
<feature type="region of interest" description="Disordered" evidence="4">
    <location>
        <begin position="244"/>
        <end position="366"/>
    </location>
</feature>
<keyword evidence="7" id="KW-1185">Reference proteome</keyword>
<feature type="compositionally biased region" description="Basic and acidic residues" evidence="4">
    <location>
        <begin position="273"/>
        <end position="286"/>
    </location>
</feature>
<dbReference type="Pfam" id="PF14604">
    <property type="entry name" value="SH3_9"/>
    <property type="match status" value="2"/>
</dbReference>
<name>A0ABN7SRF8_OIKDI</name>
<accession>A0ABN7SRF8</accession>
<evidence type="ECO:0000313" key="6">
    <source>
        <dbReference type="EMBL" id="CAG5105897.1"/>
    </source>
</evidence>
<dbReference type="SMART" id="SM00326">
    <property type="entry name" value="SH3"/>
    <property type="match status" value="3"/>
</dbReference>
<reference evidence="6 7" key="1">
    <citation type="submission" date="2021-04" db="EMBL/GenBank/DDBJ databases">
        <authorList>
            <person name="Bliznina A."/>
        </authorList>
    </citation>
    <scope>NUCLEOTIDE SEQUENCE [LARGE SCALE GENOMIC DNA]</scope>
</reference>
<evidence type="ECO:0000256" key="2">
    <source>
        <dbReference type="PROSITE-ProRule" id="PRU00192"/>
    </source>
</evidence>
<evidence type="ECO:0000259" key="5">
    <source>
        <dbReference type="PROSITE" id="PS50002"/>
    </source>
</evidence>
<feature type="compositionally biased region" description="Acidic residues" evidence="4">
    <location>
        <begin position="335"/>
        <end position="348"/>
    </location>
</feature>
<feature type="compositionally biased region" description="Basic and acidic residues" evidence="4">
    <location>
        <begin position="484"/>
        <end position="493"/>
    </location>
</feature>
<dbReference type="InterPro" id="IPR050384">
    <property type="entry name" value="Endophilin_SH3RF"/>
</dbReference>
<keyword evidence="3" id="KW-0175">Coiled coil</keyword>
<evidence type="ECO:0000256" key="3">
    <source>
        <dbReference type="SAM" id="Coils"/>
    </source>
</evidence>
<dbReference type="InterPro" id="IPR001452">
    <property type="entry name" value="SH3_domain"/>
</dbReference>
<feature type="compositionally biased region" description="Basic and acidic residues" evidence="4">
    <location>
        <begin position="141"/>
        <end position="163"/>
    </location>
</feature>
<feature type="region of interest" description="Disordered" evidence="4">
    <location>
        <begin position="379"/>
        <end position="542"/>
    </location>
</feature>
<feature type="compositionally biased region" description="Polar residues" evidence="4">
    <location>
        <begin position="246"/>
        <end position="256"/>
    </location>
</feature>
<dbReference type="InterPro" id="IPR036028">
    <property type="entry name" value="SH3-like_dom_sf"/>
</dbReference>
<feature type="coiled-coil region" evidence="3">
    <location>
        <begin position="544"/>
        <end position="578"/>
    </location>
</feature>
<organism evidence="6 7">
    <name type="scientific">Oikopleura dioica</name>
    <name type="common">Tunicate</name>
    <dbReference type="NCBI Taxonomy" id="34765"/>
    <lineage>
        <taxon>Eukaryota</taxon>
        <taxon>Metazoa</taxon>
        <taxon>Chordata</taxon>
        <taxon>Tunicata</taxon>
        <taxon>Appendicularia</taxon>
        <taxon>Copelata</taxon>
        <taxon>Oikopleuridae</taxon>
        <taxon>Oikopleura</taxon>
    </lineage>
</organism>
<evidence type="ECO:0000313" key="7">
    <source>
        <dbReference type="Proteomes" id="UP001158576"/>
    </source>
</evidence>
<dbReference type="PANTHER" id="PTHR14167:SF116">
    <property type="entry name" value="CAP, ISOFORM AC"/>
    <property type="match status" value="1"/>
</dbReference>
<dbReference type="CDD" id="cd00174">
    <property type="entry name" value="SH3"/>
    <property type="match status" value="2"/>
</dbReference>
<keyword evidence="1 2" id="KW-0728">SH3 domain</keyword>
<feature type="domain" description="SH3" evidence="5">
    <location>
        <begin position="75"/>
        <end position="135"/>
    </location>
</feature>
<proteinExistence type="predicted"/>
<dbReference type="Gene3D" id="2.30.30.40">
    <property type="entry name" value="SH3 Domains"/>
    <property type="match status" value="3"/>
</dbReference>
<sequence length="584" mass="64973">MATYKVDFPYKATESDELSLEVGDVIRNCVQKEDGWLEGELLGRVGMFPDNFATKIADPEINKKPPPPAPLKPKPKVKHFKATFPYKASNEDELSFATGDIITFIEDIEDGWAKGELESGQSGLYPTNFVKAVEGDVQPSKGKEERKAARKSDEGLSGRRKDVPPQSSSSSSSKEPASSTSSASDLPRYKVAFDYAASNSDELTLKKDEIVTITNQKTLDEGWWEARNTSGKSGLIPTNFLDLKNPITSRSNTDSSDFAKKRDIVGGSVAVRPKPEKNQNQFRKDIVSMPPSAFDDKPLGKPKQLSNDMVRAKPQGPGRRRPKTKLIEDKNISEFPEEIEMDPESEEETSSKAPSSSAKTDVKSPIAGGVAIIPNMGSLLKNPKFRNENSKTTAISKQEPVPETDKPKNASIDFRNNLRKVPPKSNSFKADRPIPQEAEKTIPEWQLRAEERKKRFTEHYGDGDPLAQEPKPVVKNEPPPVPDHQNRTNERLESPPPARPVKPAQPVASKRPPSVRKDPVAQVRVKEEPEMYCEPPAQHEEPTMADLLREIKSLKMNVEKLSKRVDEESAARKLLEAKIRSLEN</sequence>
<dbReference type="Proteomes" id="UP001158576">
    <property type="component" value="Chromosome 1"/>
</dbReference>
<dbReference type="PRINTS" id="PR00499">
    <property type="entry name" value="P67PHOX"/>
</dbReference>
<dbReference type="EMBL" id="OU015566">
    <property type="protein sequence ID" value="CAG5105897.1"/>
    <property type="molecule type" value="Genomic_DNA"/>
</dbReference>
<protein>
    <submittedName>
        <fullName evidence="6">Oidioi.mRNA.OKI2018_I69.chr1.g2548.t1.cds</fullName>
    </submittedName>
</protein>
<gene>
    <name evidence="6" type="ORF">OKIOD_LOCUS11313</name>
</gene>
<feature type="domain" description="SH3" evidence="5">
    <location>
        <begin position="1"/>
        <end position="58"/>
    </location>
</feature>
<feature type="compositionally biased region" description="Basic and acidic residues" evidence="4">
    <location>
        <begin position="429"/>
        <end position="462"/>
    </location>
</feature>
<dbReference type="PROSITE" id="PS50002">
    <property type="entry name" value="SH3"/>
    <property type="match status" value="3"/>
</dbReference>
<feature type="domain" description="SH3" evidence="5">
    <location>
        <begin position="184"/>
        <end position="246"/>
    </location>
</feature>
<feature type="compositionally biased region" description="Basic and acidic residues" evidence="4">
    <location>
        <begin position="515"/>
        <end position="529"/>
    </location>
</feature>
<evidence type="ECO:0000256" key="4">
    <source>
        <dbReference type="SAM" id="MobiDB-lite"/>
    </source>
</evidence>
<dbReference type="Pfam" id="PF00018">
    <property type="entry name" value="SH3_1"/>
    <property type="match status" value="1"/>
</dbReference>
<dbReference type="CDD" id="cd11873">
    <property type="entry name" value="SH3_CD2AP-like_1"/>
    <property type="match status" value="1"/>
</dbReference>
<feature type="compositionally biased region" description="Low complexity" evidence="4">
    <location>
        <begin position="167"/>
        <end position="184"/>
    </location>
</feature>
<dbReference type="PRINTS" id="PR00452">
    <property type="entry name" value="SH3DOMAIN"/>
</dbReference>
<feature type="region of interest" description="Disordered" evidence="4">
    <location>
        <begin position="135"/>
        <end position="184"/>
    </location>
</feature>